<accession>A0A834IFZ9</accession>
<reference evidence="2" key="1">
    <citation type="submission" date="2020-08" db="EMBL/GenBank/DDBJ databases">
        <title>Genome sequencing and assembly of the red palm weevil Rhynchophorus ferrugineus.</title>
        <authorList>
            <person name="Dias G.B."/>
            <person name="Bergman C.M."/>
            <person name="Manee M."/>
        </authorList>
    </citation>
    <scope>NUCLEOTIDE SEQUENCE</scope>
    <source>
        <strain evidence="2">AA-2017</strain>
        <tissue evidence="2">Whole larva</tissue>
    </source>
</reference>
<proteinExistence type="predicted"/>
<dbReference type="Proteomes" id="UP000625711">
    <property type="component" value="Unassembled WGS sequence"/>
</dbReference>
<sequence length="123" mass="13538">MDDRRDSGMTPPTQSVQSPVRALTENKQLIHPRSVIGRTVSSVSTSFEKRFRILPTGVTSKNSGPGARSILLSKVKCCFLAAFKAPTNRASAAKNITTTENVQKQSDIFDLAQTKKHHDLKEK</sequence>
<evidence type="ECO:0000313" key="3">
    <source>
        <dbReference type="Proteomes" id="UP000625711"/>
    </source>
</evidence>
<name>A0A834IFZ9_RHYFE</name>
<feature type="region of interest" description="Disordered" evidence="1">
    <location>
        <begin position="1"/>
        <end position="20"/>
    </location>
</feature>
<gene>
    <name evidence="2" type="ORF">GWI33_009068</name>
</gene>
<organism evidence="2 3">
    <name type="scientific">Rhynchophorus ferrugineus</name>
    <name type="common">Red palm weevil</name>
    <name type="synonym">Curculio ferrugineus</name>
    <dbReference type="NCBI Taxonomy" id="354439"/>
    <lineage>
        <taxon>Eukaryota</taxon>
        <taxon>Metazoa</taxon>
        <taxon>Ecdysozoa</taxon>
        <taxon>Arthropoda</taxon>
        <taxon>Hexapoda</taxon>
        <taxon>Insecta</taxon>
        <taxon>Pterygota</taxon>
        <taxon>Neoptera</taxon>
        <taxon>Endopterygota</taxon>
        <taxon>Coleoptera</taxon>
        <taxon>Polyphaga</taxon>
        <taxon>Cucujiformia</taxon>
        <taxon>Curculionidae</taxon>
        <taxon>Dryophthorinae</taxon>
        <taxon>Rhynchophorus</taxon>
    </lineage>
</organism>
<dbReference type="OrthoDB" id="10539879at2759"/>
<evidence type="ECO:0000256" key="1">
    <source>
        <dbReference type="SAM" id="MobiDB-lite"/>
    </source>
</evidence>
<evidence type="ECO:0000313" key="2">
    <source>
        <dbReference type="EMBL" id="KAF7277953.1"/>
    </source>
</evidence>
<keyword evidence="3" id="KW-1185">Reference proteome</keyword>
<protein>
    <submittedName>
        <fullName evidence="2">Uncharacterized protein</fullName>
    </submittedName>
</protein>
<dbReference type="AlphaFoldDB" id="A0A834IFZ9"/>
<dbReference type="EMBL" id="JAACXV010000411">
    <property type="protein sequence ID" value="KAF7277953.1"/>
    <property type="molecule type" value="Genomic_DNA"/>
</dbReference>
<comment type="caution">
    <text evidence="2">The sequence shown here is derived from an EMBL/GenBank/DDBJ whole genome shotgun (WGS) entry which is preliminary data.</text>
</comment>